<evidence type="ECO:0000313" key="2">
    <source>
        <dbReference type="Proteomes" id="UP001642540"/>
    </source>
</evidence>
<comment type="caution">
    <text evidence="1">The sequence shown here is derived from an EMBL/GenBank/DDBJ whole genome shotgun (WGS) entry which is preliminary data.</text>
</comment>
<keyword evidence="2" id="KW-1185">Reference proteome</keyword>
<reference evidence="1 2" key="1">
    <citation type="submission" date="2024-08" db="EMBL/GenBank/DDBJ databases">
        <authorList>
            <person name="Cucini C."/>
            <person name="Frati F."/>
        </authorList>
    </citation>
    <scope>NUCLEOTIDE SEQUENCE [LARGE SCALE GENOMIC DNA]</scope>
</reference>
<evidence type="ECO:0000313" key="1">
    <source>
        <dbReference type="EMBL" id="CAL8139696.1"/>
    </source>
</evidence>
<name>A0ABP1RZC0_9HEXA</name>
<proteinExistence type="predicted"/>
<dbReference type="Proteomes" id="UP001642540">
    <property type="component" value="Unassembled WGS sequence"/>
</dbReference>
<protein>
    <submittedName>
        <fullName evidence="1">Uncharacterized protein</fullName>
    </submittedName>
</protein>
<organism evidence="1 2">
    <name type="scientific">Orchesella dallaii</name>
    <dbReference type="NCBI Taxonomy" id="48710"/>
    <lineage>
        <taxon>Eukaryota</taxon>
        <taxon>Metazoa</taxon>
        <taxon>Ecdysozoa</taxon>
        <taxon>Arthropoda</taxon>
        <taxon>Hexapoda</taxon>
        <taxon>Collembola</taxon>
        <taxon>Entomobryomorpha</taxon>
        <taxon>Entomobryoidea</taxon>
        <taxon>Orchesellidae</taxon>
        <taxon>Orchesellinae</taxon>
        <taxon>Orchesella</taxon>
    </lineage>
</organism>
<sequence>MSVACVKDEVKSEFHLKVIRLAKFWIDGTILKEYVSAKSYMIELIAIHAQRKRKNKCVVSGFRRFLAAMSQFGQLLFSINGKVLVSFKNDRPVLIDVVNPFLNLAQDISPKVVEGLQFQAMETLKVLQQLKKSVNYIKLKDPIGAIFSKKLVK</sequence>
<gene>
    <name evidence="1" type="ORF">ODALV1_LOCUS27952</name>
</gene>
<accession>A0ABP1RZC0</accession>
<dbReference type="SUPFAM" id="SSF81631">
    <property type="entry name" value="PAP/OAS1 substrate-binding domain"/>
    <property type="match status" value="1"/>
</dbReference>
<dbReference type="Gene3D" id="1.10.1410.20">
    <property type="entry name" value="2'-5'-oligoadenylate synthetase 1, domain 2"/>
    <property type="match status" value="1"/>
</dbReference>
<dbReference type="EMBL" id="CAXLJM020000129">
    <property type="protein sequence ID" value="CAL8139696.1"/>
    <property type="molecule type" value="Genomic_DNA"/>
</dbReference>